<dbReference type="EMBL" id="JABXIY010000044">
    <property type="protein sequence ID" value="NVK98333.1"/>
    <property type="molecule type" value="Genomic_DNA"/>
</dbReference>
<dbReference type="Pfam" id="PF05545">
    <property type="entry name" value="FixQ"/>
    <property type="match status" value="1"/>
</dbReference>
<dbReference type="RefSeq" id="WP_011049204.1">
    <property type="nucleotide sequence ID" value="NZ_CP076685.1"/>
</dbReference>
<feature type="region of interest" description="Disordered" evidence="1">
    <location>
        <begin position="50"/>
        <end position="78"/>
    </location>
</feature>
<reference evidence="3 4" key="1">
    <citation type="journal article" date="2020" name="Proc. Natl. Acad. Sci. U.S.A.">
        <title>Ecological drivers of bacterial community assembly in synthetic phycospheres.</title>
        <authorList>
            <person name="Fu H."/>
            <person name="Uchimiya M."/>
            <person name="Gore J."/>
            <person name="Moran M.A."/>
        </authorList>
    </citation>
    <scope>NUCLEOTIDE SEQUENCE [LARGE SCALE GENOMIC DNA]</scope>
    <source>
        <strain evidence="3">HF-Din03</strain>
    </source>
</reference>
<evidence type="ECO:0000313" key="3">
    <source>
        <dbReference type="EMBL" id="NVK98333.1"/>
    </source>
</evidence>
<dbReference type="AlphaFoldDB" id="A0A850LKB0"/>
<name>A0A850LKB0_9RHOB</name>
<protein>
    <submittedName>
        <fullName evidence="3">CcoQ/FixQ family Cbb3-type cytochrome c oxidase assembly chaperone</fullName>
    </submittedName>
</protein>
<dbReference type="CDD" id="cd01324">
    <property type="entry name" value="cbb3_Oxidase_CcoQ"/>
    <property type="match status" value="1"/>
</dbReference>
<organism evidence="3 4">
    <name type="scientific">Ruegeria pomeroyi</name>
    <dbReference type="NCBI Taxonomy" id="89184"/>
    <lineage>
        <taxon>Bacteria</taxon>
        <taxon>Pseudomonadati</taxon>
        <taxon>Pseudomonadota</taxon>
        <taxon>Alphaproteobacteria</taxon>
        <taxon>Rhodobacterales</taxon>
        <taxon>Roseobacteraceae</taxon>
        <taxon>Ruegeria</taxon>
    </lineage>
</organism>
<comment type="caution">
    <text evidence="3">The sequence shown here is derived from an EMBL/GenBank/DDBJ whole genome shotgun (WGS) entry which is preliminary data.</text>
</comment>
<evidence type="ECO:0000256" key="1">
    <source>
        <dbReference type="SAM" id="MobiDB-lite"/>
    </source>
</evidence>
<dbReference type="InterPro" id="IPR008621">
    <property type="entry name" value="Cbb3-typ_cyt_oxidase_comp"/>
</dbReference>
<keyword evidence="2" id="KW-0812">Transmembrane</keyword>
<keyword evidence="2" id="KW-1133">Transmembrane helix</keyword>
<feature type="transmembrane region" description="Helical" evidence="2">
    <location>
        <begin position="13"/>
        <end position="31"/>
    </location>
</feature>
<dbReference type="Proteomes" id="UP000565723">
    <property type="component" value="Unassembled WGS sequence"/>
</dbReference>
<dbReference type="OMA" id="ADSWMLL"/>
<accession>A0A850LKB0</accession>
<evidence type="ECO:0000256" key="2">
    <source>
        <dbReference type="SAM" id="Phobius"/>
    </source>
</evidence>
<sequence length="78" mass="8790">MEEYTLLRQFADSWMLLALFAFFIGVVIWVFRPGSTRTYDDTANIPFRHADAPAPVQGDAAAPLRGDDKPATFKEARQ</sequence>
<gene>
    <name evidence="3" type="ORF">HW564_15525</name>
</gene>
<keyword evidence="2" id="KW-0472">Membrane</keyword>
<evidence type="ECO:0000313" key="4">
    <source>
        <dbReference type="Proteomes" id="UP000565723"/>
    </source>
</evidence>
<proteinExistence type="predicted"/>
<feature type="compositionally biased region" description="Basic and acidic residues" evidence="1">
    <location>
        <begin position="65"/>
        <end position="78"/>
    </location>
</feature>